<reference evidence="2 3" key="1">
    <citation type="submission" date="2015-01" db="EMBL/GenBank/DDBJ databases">
        <title>Genome Sequence of Magnetospirillum magnetotacticum Strain MS-1.</title>
        <authorList>
            <person name="Marinov G.K."/>
            <person name="Smalley M.D."/>
            <person name="DeSalvo G."/>
        </authorList>
    </citation>
    <scope>NUCLEOTIDE SEQUENCE [LARGE SCALE GENOMIC DNA]</scope>
    <source>
        <strain evidence="2 3">MS-1</strain>
    </source>
</reference>
<feature type="transmembrane region" description="Helical" evidence="1">
    <location>
        <begin position="39"/>
        <end position="57"/>
    </location>
</feature>
<sequence length="102" mass="11450">MTTLVLGVRNFFENFPWQTKGGILYHGYLKLYILDGLEGALPGLLLGLAAFGYAQFVSGRLSGARIVLGLDYAVLLILTLLIAVVDFFYVYTLLYPDWFKLH</sequence>
<feature type="transmembrane region" description="Helical" evidence="1">
    <location>
        <begin position="69"/>
        <end position="91"/>
    </location>
</feature>
<gene>
    <name evidence="2" type="ORF">CCC_03119</name>
</gene>
<dbReference type="EMBL" id="JXSL01000009">
    <property type="protein sequence ID" value="KIM00517.1"/>
    <property type="molecule type" value="Genomic_DNA"/>
</dbReference>
<organism evidence="2 3">
    <name type="scientific">Paramagnetospirillum magnetotacticum MS-1</name>
    <dbReference type="NCBI Taxonomy" id="272627"/>
    <lineage>
        <taxon>Bacteria</taxon>
        <taxon>Pseudomonadati</taxon>
        <taxon>Pseudomonadota</taxon>
        <taxon>Alphaproteobacteria</taxon>
        <taxon>Rhodospirillales</taxon>
        <taxon>Magnetospirillaceae</taxon>
        <taxon>Paramagnetospirillum</taxon>
    </lineage>
</organism>
<keyword evidence="1" id="KW-0472">Membrane</keyword>
<dbReference type="AlphaFoldDB" id="A0A0C2V616"/>
<name>A0A0C2V616_PARME</name>
<keyword evidence="1" id="KW-0812">Transmembrane</keyword>
<evidence type="ECO:0000313" key="3">
    <source>
        <dbReference type="Proteomes" id="UP000031971"/>
    </source>
</evidence>
<dbReference type="Proteomes" id="UP000031971">
    <property type="component" value="Unassembled WGS sequence"/>
</dbReference>
<comment type="caution">
    <text evidence="2">The sequence shown here is derived from an EMBL/GenBank/DDBJ whole genome shotgun (WGS) entry which is preliminary data.</text>
</comment>
<accession>A0A0C2V616</accession>
<keyword evidence="3" id="KW-1185">Reference proteome</keyword>
<proteinExistence type="predicted"/>
<evidence type="ECO:0000313" key="2">
    <source>
        <dbReference type="EMBL" id="KIM00517.1"/>
    </source>
</evidence>
<protein>
    <submittedName>
        <fullName evidence="2">Uncharacterized protein</fullName>
    </submittedName>
</protein>
<keyword evidence="1" id="KW-1133">Transmembrane helix</keyword>
<evidence type="ECO:0000256" key="1">
    <source>
        <dbReference type="SAM" id="Phobius"/>
    </source>
</evidence>